<reference evidence="2 3" key="1">
    <citation type="submission" date="2013-09" db="EMBL/GenBank/DDBJ databases">
        <title>Biodegradation of hydrocarbons in the deep terrestrial subsurface : characterization of a microbial consortium composed of two Desulfotomaculum species originating from a deep geological formation.</title>
        <authorList>
            <person name="Aullo T."/>
            <person name="Berlendis S."/>
            <person name="Lascourreges J.-F."/>
            <person name="Dessort D."/>
            <person name="Saint-Laurent S."/>
            <person name="Schraauwers B."/>
            <person name="Mas J."/>
            <person name="Magot M."/>
            <person name="Ranchou-Peyruse A."/>
        </authorList>
    </citation>
    <scope>NUCLEOTIDE SEQUENCE [LARGE SCALE GENOMIC DNA]</scope>
    <source>
        <strain evidence="2 3">Bs107</strain>
    </source>
</reference>
<name>A0A2C6MF20_9FIRM</name>
<dbReference type="AlphaFoldDB" id="A0A2C6MF20"/>
<keyword evidence="3" id="KW-1185">Reference proteome</keyword>
<evidence type="ECO:0000256" key="1">
    <source>
        <dbReference type="SAM" id="Phobius"/>
    </source>
</evidence>
<dbReference type="RefSeq" id="WP_274378677.1">
    <property type="nucleotide sequence ID" value="NZ_AWQQ01000054.1"/>
</dbReference>
<evidence type="ECO:0000313" key="2">
    <source>
        <dbReference type="EMBL" id="PHJ38234.1"/>
    </source>
</evidence>
<dbReference type="EMBL" id="AWQQ01000054">
    <property type="protein sequence ID" value="PHJ38234.1"/>
    <property type="molecule type" value="Genomic_DNA"/>
</dbReference>
<gene>
    <name evidence="2" type="ORF">P378_10405</name>
</gene>
<proteinExistence type="predicted"/>
<keyword evidence="1" id="KW-0812">Transmembrane</keyword>
<keyword evidence="1" id="KW-1133">Transmembrane helix</keyword>
<feature type="transmembrane region" description="Helical" evidence="1">
    <location>
        <begin position="6"/>
        <end position="23"/>
    </location>
</feature>
<sequence>MRYLAVVNPLTMMFVYFVVAPAVKGYKKVKCAINPNAPECALNS</sequence>
<organism evidence="2 3">
    <name type="scientific">Desulforamulus profundi</name>
    <dbReference type="NCBI Taxonomy" id="1383067"/>
    <lineage>
        <taxon>Bacteria</taxon>
        <taxon>Bacillati</taxon>
        <taxon>Bacillota</taxon>
        <taxon>Clostridia</taxon>
        <taxon>Eubacteriales</taxon>
        <taxon>Peptococcaceae</taxon>
        <taxon>Desulforamulus</taxon>
    </lineage>
</organism>
<accession>A0A2C6MF20</accession>
<protein>
    <submittedName>
        <fullName evidence="2">Uncharacterized protein</fullName>
    </submittedName>
</protein>
<dbReference type="Proteomes" id="UP000222564">
    <property type="component" value="Unassembled WGS sequence"/>
</dbReference>
<evidence type="ECO:0000313" key="3">
    <source>
        <dbReference type="Proteomes" id="UP000222564"/>
    </source>
</evidence>
<comment type="caution">
    <text evidence="2">The sequence shown here is derived from an EMBL/GenBank/DDBJ whole genome shotgun (WGS) entry which is preliminary data.</text>
</comment>
<keyword evidence="1" id="KW-0472">Membrane</keyword>